<accession>A0AAV3GGQ1</accession>
<protein>
    <submittedName>
        <fullName evidence="2">Uncharacterized protein</fullName>
    </submittedName>
</protein>
<sequence>GEIKMKKKILIGALVALFFMPLNVFAAKGDQGVDWAIYQGEQGRFGYAHDKFAIAQIGGYNASGIYEQ</sequence>
<dbReference type="EMBL" id="ALZR01000126">
    <property type="protein sequence ID" value="EJV12531.1"/>
    <property type="molecule type" value="Genomic_DNA"/>
</dbReference>
<feature type="non-terminal residue" evidence="2">
    <location>
        <position position="1"/>
    </location>
</feature>
<evidence type="ECO:0000313" key="2">
    <source>
        <dbReference type="EMBL" id="EJV12531.1"/>
    </source>
</evidence>
<reference evidence="2 3" key="1">
    <citation type="submission" date="2012-04" db="EMBL/GenBank/DDBJ databases">
        <authorList>
            <person name="Weinstock G."/>
            <person name="Sodergren E."/>
            <person name="Lobos E.A."/>
            <person name="Fulton L."/>
            <person name="Fulton R."/>
            <person name="Courtney L."/>
            <person name="Fronick C."/>
            <person name="O'Laughlin M."/>
            <person name="Godfrey J."/>
            <person name="Wilson R.M."/>
            <person name="Miner T."/>
            <person name="Farmer C."/>
            <person name="Delehaunty K."/>
            <person name="Cordes M."/>
            <person name="Minx P."/>
            <person name="Tomlinson C."/>
            <person name="Chen J."/>
            <person name="Wollam A."/>
            <person name="Pepin K.H."/>
            <person name="Bhonagiri V."/>
            <person name="Zhang X."/>
            <person name="Suruliraj S."/>
            <person name="Warren W."/>
            <person name="Mitreva M."/>
            <person name="Mardis E.R."/>
            <person name="Wilson R.K."/>
        </authorList>
    </citation>
    <scope>NUCLEOTIDE SEQUENCE [LARGE SCALE GENOMIC DNA]</scope>
    <source>
        <strain evidence="2 3">ERV63</strain>
    </source>
</reference>
<evidence type="ECO:0000256" key="1">
    <source>
        <dbReference type="SAM" id="SignalP"/>
    </source>
</evidence>
<feature type="signal peptide" evidence="1">
    <location>
        <begin position="1"/>
        <end position="26"/>
    </location>
</feature>
<proteinExistence type="predicted"/>
<organism evidence="2 3">
    <name type="scientific">Enterococcus faecalis ERV63</name>
    <dbReference type="NCBI Taxonomy" id="1134793"/>
    <lineage>
        <taxon>Bacteria</taxon>
        <taxon>Bacillati</taxon>
        <taxon>Bacillota</taxon>
        <taxon>Bacilli</taxon>
        <taxon>Lactobacillales</taxon>
        <taxon>Enterococcaceae</taxon>
        <taxon>Enterococcus</taxon>
    </lineage>
</organism>
<dbReference type="Proteomes" id="UP000004117">
    <property type="component" value="Unassembled WGS sequence"/>
</dbReference>
<keyword evidence="1" id="KW-0732">Signal</keyword>
<name>A0AAV3GGQ1_ENTFL</name>
<dbReference type="AlphaFoldDB" id="A0AAV3GGQ1"/>
<gene>
    <name evidence="2" type="ORF">HMPREF1336_03280</name>
</gene>
<comment type="caution">
    <text evidence="2">The sequence shown here is derived from an EMBL/GenBank/DDBJ whole genome shotgun (WGS) entry which is preliminary data.</text>
</comment>
<evidence type="ECO:0000313" key="3">
    <source>
        <dbReference type="Proteomes" id="UP000004117"/>
    </source>
</evidence>
<feature type="chain" id="PRO_5043461269" evidence="1">
    <location>
        <begin position="27"/>
        <end position="68"/>
    </location>
</feature>
<feature type="non-terminal residue" evidence="2">
    <location>
        <position position="68"/>
    </location>
</feature>